<dbReference type="Pfam" id="PF00534">
    <property type="entry name" value="Glycos_transf_1"/>
    <property type="match status" value="1"/>
</dbReference>
<evidence type="ECO:0000259" key="3">
    <source>
        <dbReference type="Pfam" id="PF00534"/>
    </source>
</evidence>
<accession>A0A7H2BIF4</accession>
<dbReference type="GO" id="GO:0016757">
    <property type="term" value="F:glycosyltransferase activity"/>
    <property type="evidence" value="ECO:0007669"/>
    <property type="project" value="InterPro"/>
</dbReference>
<evidence type="ECO:0000256" key="1">
    <source>
        <dbReference type="ARBA" id="ARBA00021292"/>
    </source>
</evidence>
<dbReference type="RefSeq" id="WP_190616965.1">
    <property type="nucleotide sequence ID" value="NZ_CP061538.1"/>
</dbReference>
<dbReference type="PANTHER" id="PTHR45947:SF3">
    <property type="entry name" value="SULFOQUINOVOSYL TRANSFERASE SQD2"/>
    <property type="match status" value="1"/>
</dbReference>
<dbReference type="InterPro" id="IPR001296">
    <property type="entry name" value="Glyco_trans_1"/>
</dbReference>
<dbReference type="KEGG" id="rama:IDM48_08675"/>
<dbReference type="PANTHER" id="PTHR45947">
    <property type="entry name" value="SULFOQUINOVOSYL TRANSFERASE SQD2"/>
    <property type="match status" value="1"/>
</dbReference>
<sequence>MPSPFIFFQNLLAPPAATEEIAIAHDYLTQRGGAERVVLAMHRAFPEATIYTTLYDPEKTYPEFKNAKIVVSPLNRIKFFRKNHRAALPLLPLASSLLKVPARKTLVSSTGWAHGFNFAEKSFIYCHSPARWVYLTDQYLGDHTGKVMSFVLRFLRPALLLWDQRAARHAGPYAANSTTIQQRIEAVYGGKESEVIFPPFSIPSEKGIEPLPELEEFMKDGDYFLVVSRLLPYKNVDVAVQAFAGLNQKLLVVGDGPMAEELHEMAPENVQFASNISDAQLRYAYQNCRALLAVSYEDFGLTPLEAGSFGKPTIALQAGGYLDTIREDINGIFIQSPDVDHVRAGLVQFDSREWDCVAIHDYSDRFSEHWFKKKLQEKMGDL</sequence>
<feature type="domain" description="Glycosyl transferase family 1" evidence="3">
    <location>
        <begin position="219"/>
        <end position="346"/>
    </location>
</feature>
<evidence type="ECO:0000256" key="2">
    <source>
        <dbReference type="ARBA" id="ARBA00022679"/>
    </source>
</evidence>
<keyword evidence="5" id="KW-1185">Reference proteome</keyword>
<evidence type="ECO:0000313" key="5">
    <source>
        <dbReference type="Proteomes" id="UP000516421"/>
    </source>
</evidence>
<dbReference type="SUPFAM" id="SSF53756">
    <property type="entry name" value="UDP-Glycosyltransferase/glycogen phosphorylase"/>
    <property type="match status" value="1"/>
</dbReference>
<keyword evidence="2 4" id="KW-0808">Transferase</keyword>
<dbReference type="InterPro" id="IPR050194">
    <property type="entry name" value="Glycosyltransferase_grp1"/>
</dbReference>
<proteinExistence type="predicted"/>
<dbReference type="AlphaFoldDB" id="A0A7H2BIF4"/>
<dbReference type="Gene3D" id="3.40.50.2000">
    <property type="entry name" value="Glycogen Phosphorylase B"/>
    <property type="match status" value="1"/>
</dbReference>
<protein>
    <recommendedName>
        <fullName evidence="1">D-inositol 3-phosphate glycosyltransferase</fullName>
    </recommendedName>
</protein>
<organism evidence="4 5">
    <name type="scientific">Rothia amarae</name>
    <dbReference type="NCBI Taxonomy" id="169480"/>
    <lineage>
        <taxon>Bacteria</taxon>
        <taxon>Bacillati</taxon>
        <taxon>Actinomycetota</taxon>
        <taxon>Actinomycetes</taxon>
        <taxon>Micrococcales</taxon>
        <taxon>Micrococcaceae</taxon>
        <taxon>Rothia</taxon>
    </lineage>
</organism>
<dbReference type="EMBL" id="CP061538">
    <property type="protein sequence ID" value="QNV39450.1"/>
    <property type="molecule type" value="Genomic_DNA"/>
</dbReference>
<name>A0A7H2BIF4_9MICC</name>
<dbReference type="Proteomes" id="UP000516421">
    <property type="component" value="Chromosome"/>
</dbReference>
<gene>
    <name evidence="4" type="ORF">IDM48_08675</name>
</gene>
<evidence type="ECO:0000313" key="4">
    <source>
        <dbReference type="EMBL" id="QNV39450.1"/>
    </source>
</evidence>
<reference evidence="4 5" key="1">
    <citation type="submission" date="2020-09" db="EMBL/GenBank/DDBJ databases">
        <title>Investigation of environmental microbe.</title>
        <authorList>
            <person name="Ou Y."/>
            <person name="Kang Q."/>
        </authorList>
    </citation>
    <scope>NUCLEOTIDE SEQUENCE [LARGE SCALE GENOMIC DNA]</scope>
    <source>
        <strain evidence="4 5">KJZ-9</strain>
    </source>
</reference>